<evidence type="ECO:0000259" key="6">
    <source>
        <dbReference type="Pfam" id="PF02237"/>
    </source>
</evidence>
<dbReference type="AlphaFoldDB" id="A0A0F4LS19"/>
<evidence type="ECO:0000256" key="3">
    <source>
        <dbReference type="ARBA" id="ARBA00022840"/>
    </source>
</evidence>
<dbReference type="Pfam" id="PF02237">
    <property type="entry name" value="BPL_C"/>
    <property type="match status" value="1"/>
</dbReference>
<dbReference type="PANTHER" id="PTHR12835">
    <property type="entry name" value="BIOTIN PROTEIN LIGASE"/>
    <property type="match status" value="1"/>
</dbReference>
<dbReference type="SUPFAM" id="SSF50037">
    <property type="entry name" value="C-terminal domain of transcriptional repressors"/>
    <property type="match status" value="1"/>
</dbReference>
<keyword evidence="3" id="KW-0067">ATP-binding</keyword>
<dbReference type="GO" id="GO:0005737">
    <property type="term" value="C:cytoplasm"/>
    <property type="evidence" value="ECO:0007669"/>
    <property type="project" value="TreeGrafter"/>
</dbReference>
<dbReference type="PATRIC" id="fig|1218492.5.peg.1588"/>
<dbReference type="Proteomes" id="UP000033558">
    <property type="component" value="Unassembled WGS sequence"/>
</dbReference>
<dbReference type="InterPro" id="IPR045864">
    <property type="entry name" value="aa-tRNA-synth_II/BPL/LPL"/>
</dbReference>
<evidence type="ECO:0000256" key="1">
    <source>
        <dbReference type="ARBA" id="ARBA00022598"/>
    </source>
</evidence>
<evidence type="ECO:0000313" key="9">
    <source>
        <dbReference type="Proteomes" id="UP000033558"/>
    </source>
</evidence>
<name>A0A0F4LS19_9LACO</name>
<dbReference type="SUPFAM" id="SSF55681">
    <property type="entry name" value="Class II aaRS and biotin synthetases"/>
    <property type="match status" value="1"/>
</dbReference>
<protein>
    <recommendedName>
        <fullName evidence="5">biotin--[biotin carboxyl-carrier protein] ligase</fullName>
        <ecNumber evidence="5">6.3.4.15</ecNumber>
    </recommendedName>
</protein>
<keyword evidence="2" id="KW-0547">Nucleotide-binding</keyword>
<feature type="domain" description="Biotin protein ligase C-terminal" evidence="6">
    <location>
        <begin position="206"/>
        <end position="250"/>
    </location>
</feature>
<dbReference type="Gene3D" id="3.30.930.10">
    <property type="entry name" value="Bira Bifunctional Protein, Domain 2"/>
    <property type="match status" value="1"/>
</dbReference>
<dbReference type="Pfam" id="PF03099">
    <property type="entry name" value="BPL_LplA_LipB"/>
    <property type="match status" value="1"/>
</dbReference>
<dbReference type="GO" id="GO:0016740">
    <property type="term" value="F:transferase activity"/>
    <property type="evidence" value="ECO:0007669"/>
    <property type="project" value="UniProtKB-ARBA"/>
</dbReference>
<dbReference type="InterPro" id="IPR004143">
    <property type="entry name" value="BPL_LPL_catalytic"/>
</dbReference>
<dbReference type="RefSeq" id="WP_046317726.1">
    <property type="nucleotide sequence ID" value="NZ_JBHSZT010000003.1"/>
</dbReference>
<organism evidence="8 9">
    <name type="scientific">Bombilactobacillus mellifer</name>
    <dbReference type="NCBI Taxonomy" id="1218492"/>
    <lineage>
        <taxon>Bacteria</taxon>
        <taxon>Bacillati</taxon>
        <taxon>Bacillota</taxon>
        <taxon>Bacilli</taxon>
        <taxon>Lactobacillales</taxon>
        <taxon>Lactobacillaceae</taxon>
        <taxon>Bombilactobacillus</taxon>
    </lineage>
</organism>
<dbReference type="GO" id="GO:0005524">
    <property type="term" value="F:ATP binding"/>
    <property type="evidence" value="ECO:0007669"/>
    <property type="project" value="UniProtKB-KW"/>
</dbReference>
<dbReference type="OrthoDB" id="9807064at2"/>
<dbReference type="InterPro" id="IPR008988">
    <property type="entry name" value="Transcriptional_repressor_C"/>
</dbReference>
<dbReference type="GO" id="GO:0004077">
    <property type="term" value="F:biotin--[biotin carboxyl-carrier protein] ligase activity"/>
    <property type="evidence" value="ECO:0007669"/>
    <property type="project" value="UniProtKB-EC"/>
</dbReference>
<dbReference type="HOGENOM" id="CLU_051096_3_2_9"/>
<gene>
    <name evidence="8" type="ORF">JG30_15320</name>
</gene>
<keyword evidence="4" id="KW-0092">Biotin</keyword>
<dbReference type="InterPro" id="IPR003142">
    <property type="entry name" value="BPL_C"/>
</dbReference>
<evidence type="ECO:0000313" key="8">
    <source>
        <dbReference type="EMBL" id="KJY60411.1"/>
    </source>
</evidence>
<evidence type="ECO:0000256" key="5">
    <source>
        <dbReference type="ARBA" id="ARBA00024227"/>
    </source>
</evidence>
<dbReference type="GO" id="GO:0009249">
    <property type="term" value="P:protein lipoylation"/>
    <property type="evidence" value="ECO:0007669"/>
    <property type="project" value="UniProtKB-ARBA"/>
</dbReference>
<dbReference type="Gene3D" id="2.30.30.100">
    <property type="match status" value="1"/>
</dbReference>
<proteinExistence type="predicted"/>
<dbReference type="CDD" id="cd16442">
    <property type="entry name" value="BPL"/>
    <property type="match status" value="1"/>
</dbReference>
<dbReference type="NCBIfam" id="TIGR00121">
    <property type="entry name" value="birA_ligase"/>
    <property type="match status" value="1"/>
</dbReference>
<dbReference type="InterPro" id="IPR004408">
    <property type="entry name" value="Biotin_CoA_COase_ligase"/>
</dbReference>
<comment type="caution">
    <text evidence="8">The sequence shown here is derived from an EMBL/GenBank/DDBJ whole genome shotgun (WGS) entry which is preliminary data.</text>
</comment>
<sequence length="255" mass="28898">MPNNFLRDWSNQQALQQKLAVPVEWYQSIDSTNIRAQHLIAKQLRSPYLIVSNQQTAGYGKQQRPFISDRGGIFLTWIQTIPTLNSTNHGLLTIAAVSALHQTIAQYWQRTTVIKWVNDLLWQHHKIAGILIEQSRTPWVSIGIGLNLYQAHITNQVPQAGNLLTAPPANQDIVNFLFQLVQNLSICLEHFTTGECLTYYRQYLSTLGQWVQVQMGTRHLQGQVQDINDAGNLILQTANQQYVIAAGDIIEPPSY</sequence>
<reference evidence="8 9" key="1">
    <citation type="submission" date="2015-01" db="EMBL/GenBank/DDBJ databases">
        <title>Comparative genomics of the lactic acid bacteria isolated from the honey bee gut.</title>
        <authorList>
            <person name="Ellegaard K.M."/>
            <person name="Tamarit D."/>
            <person name="Javelind E."/>
            <person name="Olofsson T."/>
            <person name="Andersson S.G."/>
            <person name="Vasquez A."/>
        </authorList>
    </citation>
    <scope>NUCLEOTIDE SEQUENCE [LARGE SCALE GENOMIC DNA]</scope>
    <source>
        <strain evidence="8 9">Bin4</strain>
    </source>
</reference>
<accession>A0A0F4LS19</accession>
<dbReference type="PANTHER" id="PTHR12835:SF5">
    <property type="entry name" value="BIOTIN--PROTEIN LIGASE"/>
    <property type="match status" value="1"/>
</dbReference>
<feature type="domain" description="BPL/LPL catalytic" evidence="7">
    <location>
        <begin position="27"/>
        <end position="147"/>
    </location>
</feature>
<dbReference type="STRING" id="1218492.JG30_15320"/>
<keyword evidence="9" id="KW-1185">Reference proteome</keyword>
<keyword evidence="1" id="KW-0436">Ligase</keyword>
<dbReference type="EC" id="6.3.4.15" evidence="5"/>
<evidence type="ECO:0000256" key="2">
    <source>
        <dbReference type="ARBA" id="ARBA00022741"/>
    </source>
</evidence>
<evidence type="ECO:0000256" key="4">
    <source>
        <dbReference type="ARBA" id="ARBA00023267"/>
    </source>
</evidence>
<evidence type="ECO:0000259" key="7">
    <source>
        <dbReference type="Pfam" id="PF03099"/>
    </source>
</evidence>
<dbReference type="EMBL" id="JXJQ01000011">
    <property type="protein sequence ID" value="KJY60411.1"/>
    <property type="molecule type" value="Genomic_DNA"/>
</dbReference>